<reference evidence="4 5" key="1">
    <citation type="submission" date="2016-09" db="EMBL/GenBank/DDBJ databases">
        <title>Complete genome of Desulfosporosinus sp. OL.</title>
        <authorList>
            <person name="Mardanov A."/>
            <person name="Beletsky A."/>
            <person name="Panova A."/>
            <person name="Karnachuk O."/>
            <person name="Ravin N."/>
        </authorList>
    </citation>
    <scope>NUCLEOTIDE SEQUENCE [LARGE SCALE GENOMIC DNA]</scope>
    <source>
        <strain evidence="4 5">OL</strain>
    </source>
</reference>
<evidence type="ECO:0000313" key="5">
    <source>
        <dbReference type="Proteomes" id="UP000186102"/>
    </source>
</evidence>
<gene>
    <name evidence="4" type="ORF">DSOL_0843</name>
</gene>
<feature type="compositionally biased region" description="Low complexity" evidence="1">
    <location>
        <begin position="48"/>
        <end position="60"/>
    </location>
</feature>
<proteinExistence type="predicted"/>
<name>A0A1Q8R0N0_9FIRM</name>
<dbReference type="PROSITE" id="PS51257">
    <property type="entry name" value="PROKAR_LIPOPROTEIN"/>
    <property type="match status" value="1"/>
</dbReference>
<evidence type="ECO:0000313" key="4">
    <source>
        <dbReference type="EMBL" id="OLN33116.1"/>
    </source>
</evidence>
<dbReference type="AlphaFoldDB" id="A0A1Q8R0N0"/>
<keyword evidence="2" id="KW-0732">Signal</keyword>
<dbReference type="InterPro" id="IPR027954">
    <property type="entry name" value="Transcobalamin-like_C"/>
</dbReference>
<feature type="chain" id="PRO_5012593124" evidence="2">
    <location>
        <begin position="29"/>
        <end position="247"/>
    </location>
</feature>
<accession>A0A1Q8R0N0</accession>
<dbReference type="EMBL" id="MLBF01000004">
    <property type="protein sequence ID" value="OLN33116.1"/>
    <property type="molecule type" value="Genomic_DNA"/>
</dbReference>
<evidence type="ECO:0000256" key="1">
    <source>
        <dbReference type="SAM" id="MobiDB-lite"/>
    </source>
</evidence>
<comment type="caution">
    <text evidence="4">The sequence shown here is derived from an EMBL/GenBank/DDBJ whole genome shotgun (WGS) entry which is preliminary data.</text>
</comment>
<protein>
    <submittedName>
        <fullName evidence="4">Cell surface protein</fullName>
    </submittedName>
</protein>
<dbReference type="Proteomes" id="UP000186102">
    <property type="component" value="Unassembled WGS sequence"/>
</dbReference>
<evidence type="ECO:0000256" key="2">
    <source>
        <dbReference type="SAM" id="SignalP"/>
    </source>
</evidence>
<dbReference type="RefSeq" id="WP_235838682.1">
    <property type="nucleotide sequence ID" value="NZ_MLBF01000004.1"/>
</dbReference>
<dbReference type="Pfam" id="PF14478">
    <property type="entry name" value="DUF4430"/>
    <property type="match status" value="1"/>
</dbReference>
<sequence length="247" mass="26639">MKKLASFLSMFLLIVALLLTGCGVDKKAASGLTKDSVNKVSSNTSLGSVNKNNSSDSSKSQVEQPIKADLPKTIDSAQNQENAPKIISAPTTTIEATPSAQTPTIQVLIPIQPEKTDTPAVTIAINCQTAVAKGLDKQENFKDVVPANGVILPPTKVEFKEGETVFDVLKIVVRENNIQMQYEGSSGTAYIKAINNLYELDGGPLSGWMYCVNKVYANYGCNQTKLKNGDTIEWNYTCNMGKDLGQK</sequence>
<organism evidence="4 5">
    <name type="scientific">Desulfosporosinus metallidurans</name>
    <dbReference type="NCBI Taxonomy" id="1888891"/>
    <lineage>
        <taxon>Bacteria</taxon>
        <taxon>Bacillati</taxon>
        <taxon>Bacillota</taxon>
        <taxon>Clostridia</taxon>
        <taxon>Eubacteriales</taxon>
        <taxon>Desulfitobacteriaceae</taxon>
        <taxon>Desulfosporosinus</taxon>
    </lineage>
</organism>
<keyword evidence="5" id="KW-1185">Reference proteome</keyword>
<feature type="region of interest" description="Disordered" evidence="1">
    <location>
        <begin position="33"/>
        <end position="64"/>
    </location>
</feature>
<dbReference type="Gene3D" id="2.170.130.30">
    <property type="match status" value="1"/>
</dbReference>
<feature type="compositionally biased region" description="Polar residues" evidence="1">
    <location>
        <begin position="33"/>
        <end position="47"/>
    </location>
</feature>
<feature type="domain" description="Transcobalamin-like C-terminal" evidence="3">
    <location>
        <begin position="162"/>
        <end position="237"/>
    </location>
</feature>
<feature type="signal peptide" evidence="2">
    <location>
        <begin position="1"/>
        <end position="28"/>
    </location>
</feature>
<evidence type="ECO:0000259" key="3">
    <source>
        <dbReference type="Pfam" id="PF14478"/>
    </source>
</evidence>
<dbReference type="STRING" id="1888891.DSOL_0843"/>